<evidence type="ECO:0000313" key="7">
    <source>
        <dbReference type="Proteomes" id="UP000002186"/>
    </source>
</evidence>
<reference evidence="7" key="1">
    <citation type="submission" date="2009-05" db="EMBL/GenBank/DDBJ databases">
        <title>Complete sequence of chromosome of Thauera sp. MZ1T.</title>
        <authorList>
            <consortium name="US DOE Joint Genome Institute"/>
            <person name="Lucas S."/>
            <person name="Copeland A."/>
            <person name="Lapidus A."/>
            <person name="Glavina del Rio T."/>
            <person name="Dalin E."/>
            <person name="Tice H."/>
            <person name="Bruce D."/>
            <person name="Goodwin L."/>
            <person name="Pitluck S."/>
            <person name="Sims D."/>
            <person name="Brettin T."/>
            <person name="Detter J.C."/>
            <person name="Han C."/>
            <person name="Larimer F."/>
            <person name="Land M."/>
            <person name="Hauser L."/>
            <person name="Kyrpides N."/>
            <person name="Mikhailova N."/>
            <person name="Sayler G.S."/>
        </authorList>
    </citation>
    <scope>NUCLEOTIDE SEQUENCE [LARGE SCALE GENOMIC DNA]</scope>
    <source>
        <strain evidence="7">MZ1T</strain>
    </source>
</reference>
<dbReference type="SUPFAM" id="SSF53850">
    <property type="entry name" value="Periplasmic binding protein-like II"/>
    <property type="match status" value="1"/>
</dbReference>
<dbReference type="Gene3D" id="1.10.10.10">
    <property type="entry name" value="Winged helix-like DNA-binding domain superfamily/Winged helix DNA-binding domain"/>
    <property type="match status" value="1"/>
</dbReference>
<dbReference type="AlphaFoldDB" id="C4K9T0"/>
<dbReference type="Pfam" id="PF00126">
    <property type="entry name" value="HTH_1"/>
    <property type="match status" value="1"/>
</dbReference>
<dbReference type="InterPro" id="IPR036390">
    <property type="entry name" value="WH_DNA-bd_sf"/>
</dbReference>
<dbReference type="InterPro" id="IPR005119">
    <property type="entry name" value="LysR_subst-bd"/>
</dbReference>
<accession>C4K9T0</accession>
<dbReference type="STRING" id="85643.Tmz1t_2554"/>
<dbReference type="InterPro" id="IPR000847">
    <property type="entry name" value="LysR_HTH_N"/>
</dbReference>
<dbReference type="EMBL" id="CP001281">
    <property type="protein sequence ID" value="ACR01156.1"/>
    <property type="molecule type" value="Genomic_DNA"/>
</dbReference>
<keyword evidence="3" id="KW-0238">DNA-binding</keyword>
<sequence length="309" mass="33900">MMELRHLRYFIAVAEELNFTRAATRLHIGQPPLSMQIRDLEEEIGVRLFERGPRRVALSTAGERFLLHARRILDGVEEAVAEARRAARGELGELRVGFTSSLPFTDLLPDALNAYRRRFPQVRLQLREMFTPEQFQALVSGELDVGFVRLQAGTPPAGIVLREVARNPLRLVVNAAHRLAGAAQVHLAELAGEDFISFPADVGTDLPGVLRALCRQAGFEPRIVQTAREATTQIGLVAAGLGVAVLPAPLESVRIARVRYLALAEPEAQFRLALAIREGEPVPTLGGFLEVLESLRAGEPPLALSVPRQ</sequence>
<dbReference type="Proteomes" id="UP000002186">
    <property type="component" value="Chromosome"/>
</dbReference>
<dbReference type="SUPFAM" id="SSF46785">
    <property type="entry name" value="Winged helix' DNA-binding domain"/>
    <property type="match status" value="1"/>
</dbReference>
<dbReference type="PRINTS" id="PR00039">
    <property type="entry name" value="HTHLYSR"/>
</dbReference>
<evidence type="ECO:0000256" key="4">
    <source>
        <dbReference type="ARBA" id="ARBA00023163"/>
    </source>
</evidence>
<dbReference type="GO" id="GO:0003677">
    <property type="term" value="F:DNA binding"/>
    <property type="evidence" value="ECO:0007669"/>
    <property type="project" value="UniProtKB-KW"/>
</dbReference>
<dbReference type="PANTHER" id="PTHR30346:SF17">
    <property type="entry name" value="LYSR FAMILY TRANSCRIPTIONAL REGULATOR"/>
    <property type="match status" value="1"/>
</dbReference>
<protein>
    <submittedName>
        <fullName evidence="6">Transcriptional regulator, LysR family</fullName>
    </submittedName>
</protein>
<keyword evidence="4" id="KW-0804">Transcription</keyword>
<dbReference type="InterPro" id="IPR036388">
    <property type="entry name" value="WH-like_DNA-bd_sf"/>
</dbReference>
<dbReference type="eggNOG" id="COG0583">
    <property type="taxonomic scope" value="Bacteria"/>
</dbReference>
<gene>
    <name evidence="6" type="ordered locus">Tmz1t_2554</name>
</gene>
<feature type="domain" description="HTH lysR-type" evidence="5">
    <location>
        <begin position="2"/>
        <end position="59"/>
    </location>
</feature>
<proteinExistence type="inferred from homology"/>
<dbReference type="PROSITE" id="PS50931">
    <property type="entry name" value="HTH_LYSR"/>
    <property type="match status" value="1"/>
</dbReference>
<dbReference type="CDD" id="cd08414">
    <property type="entry name" value="PBP2_LTTR_aromatics_like"/>
    <property type="match status" value="1"/>
</dbReference>
<dbReference type="GO" id="GO:0032993">
    <property type="term" value="C:protein-DNA complex"/>
    <property type="evidence" value="ECO:0007669"/>
    <property type="project" value="TreeGrafter"/>
</dbReference>
<keyword evidence="7" id="KW-1185">Reference proteome</keyword>
<reference evidence="6 7" key="2">
    <citation type="journal article" date="2012" name="Stand. Genomic Sci.">
        <title>Complete genome sequence of Thauera aminoaromatica strain MZ1T.</title>
        <authorList>
            <person name="Jiang K."/>
            <person name="Sanseverino J."/>
            <person name="Chauhan A."/>
            <person name="Lucas S."/>
            <person name="Copeland A."/>
            <person name="Lapidus A."/>
            <person name="Del Rio T.G."/>
            <person name="Dalin E."/>
            <person name="Tice H."/>
            <person name="Bruce D."/>
            <person name="Goodwin L."/>
            <person name="Pitluck S."/>
            <person name="Sims D."/>
            <person name="Brettin T."/>
            <person name="Detter J.C."/>
            <person name="Han C."/>
            <person name="Chang Y.J."/>
            <person name="Larimer F."/>
            <person name="Land M."/>
            <person name="Hauser L."/>
            <person name="Kyrpides N.C."/>
            <person name="Mikhailova N."/>
            <person name="Moser S."/>
            <person name="Jegier P."/>
            <person name="Close D."/>
            <person name="Debruyn J.M."/>
            <person name="Wang Y."/>
            <person name="Layton A.C."/>
            <person name="Allen M.S."/>
            <person name="Sayler G.S."/>
        </authorList>
    </citation>
    <scope>NUCLEOTIDE SEQUENCE [LARGE SCALE GENOMIC DNA]</scope>
    <source>
        <strain evidence="6 7">MZ1T</strain>
    </source>
</reference>
<dbReference type="PANTHER" id="PTHR30346">
    <property type="entry name" value="TRANSCRIPTIONAL DUAL REGULATOR HCAR-RELATED"/>
    <property type="match status" value="1"/>
</dbReference>
<organism evidence="6 7">
    <name type="scientific">Thauera aminoaromatica</name>
    <dbReference type="NCBI Taxonomy" id="164330"/>
    <lineage>
        <taxon>Bacteria</taxon>
        <taxon>Pseudomonadati</taxon>
        <taxon>Pseudomonadota</taxon>
        <taxon>Betaproteobacteria</taxon>
        <taxon>Rhodocyclales</taxon>
        <taxon>Zoogloeaceae</taxon>
        <taxon>Thauera</taxon>
    </lineage>
</organism>
<dbReference type="FunFam" id="1.10.10.10:FF:000001">
    <property type="entry name" value="LysR family transcriptional regulator"/>
    <property type="match status" value="1"/>
</dbReference>
<dbReference type="Gene3D" id="3.40.190.10">
    <property type="entry name" value="Periplasmic binding protein-like II"/>
    <property type="match status" value="2"/>
</dbReference>
<comment type="similarity">
    <text evidence="1">Belongs to the LysR transcriptional regulatory family.</text>
</comment>
<name>C4K9T0_THASP</name>
<evidence type="ECO:0000256" key="3">
    <source>
        <dbReference type="ARBA" id="ARBA00023125"/>
    </source>
</evidence>
<dbReference type="HOGENOM" id="CLU_039613_6_4_4"/>
<dbReference type="Pfam" id="PF03466">
    <property type="entry name" value="LysR_substrate"/>
    <property type="match status" value="1"/>
</dbReference>
<evidence type="ECO:0000259" key="5">
    <source>
        <dbReference type="PROSITE" id="PS50931"/>
    </source>
</evidence>
<evidence type="ECO:0000256" key="2">
    <source>
        <dbReference type="ARBA" id="ARBA00023015"/>
    </source>
</evidence>
<dbReference type="GO" id="GO:0003700">
    <property type="term" value="F:DNA-binding transcription factor activity"/>
    <property type="evidence" value="ECO:0007669"/>
    <property type="project" value="InterPro"/>
</dbReference>
<keyword evidence="2" id="KW-0805">Transcription regulation</keyword>
<evidence type="ECO:0000256" key="1">
    <source>
        <dbReference type="ARBA" id="ARBA00009437"/>
    </source>
</evidence>
<dbReference type="KEGG" id="tmz:Tmz1t_2554"/>
<evidence type="ECO:0000313" key="6">
    <source>
        <dbReference type="EMBL" id="ACR01156.1"/>
    </source>
</evidence>